<reference evidence="1" key="1">
    <citation type="submission" date="2020-02" db="EMBL/GenBank/DDBJ databases">
        <authorList>
            <person name="Meier V. D."/>
        </authorList>
    </citation>
    <scope>NUCLEOTIDE SEQUENCE</scope>
    <source>
        <strain evidence="1">AVDCRST_MAG56</strain>
    </source>
</reference>
<name>A0A6J4ITG3_9SPHI</name>
<organism evidence="1">
    <name type="scientific">uncultured Cytophagales bacterium</name>
    <dbReference type="NCBI Taxonomy" id="158755"/>
    <lineage>
        <taxon>Bacteria</taxon>
        <taxon>Pseudomonadati</taxon>
        <taxon>Bacteroidota</taxon>
        <taxon>Sphingobacteriia</taxon>
        <taxon>Sphingobacteriales</taxon>
        <taxon>environmental samples</taxon>
    </lineage>
</organism>
<gene>
    <name evidence="1" type="ORF">AVDCRST_MAG56-2714</name>
</gene>
<dbReference type="SUPFAM" id="SSF82784">
    <property type="entry name" value="OsmC-like"/>
    <property type="match status" value="1"/>
</dbReference>
<evidence type="ECO:0000313" key="1">
    <source>
        <dbReference type="EMBL" id="CAA9261633.1"/>
    </source>
</evidence>
<dbReference type="PANTHER" id="PTHR39624:SF2">
    <property type="entry name" value="OSMC-LIKE PROTEIN"/>
    <property type="match status" value="1"/>
</dbReference>
<dbReference type="InterPro" id="IPR036102">
    <property type="entry name" value="OsmC/Ohrsf"/>
</dbReference>
<dbReference type="Gene3D" id="3.30.300.20">
    <property type="match status" value="1"/>
</dbReference>
<accession>A0A6J4ITG3</accession>
<dbReference type="AlphaFoldDB" id="A0A6J4ITG3"/>
<protein>
    <submittedName>
        <fullName evidence="1">Putative stress-induced protein OsmC</fullName>
    </submittedName>
</protein>
<dbReference type="InterPro" id="IPR003718">
    <property type="entry name" value="OsmC/Ohr_fam"/>
</dbReference>
<dbReference type="PANTHER" id="PTHR39624">
    <property type="entry name" value="PROTEIN INVOLVED IN RIMO-MEDIATED BETA-METHYLTHIOLATION OF RIBOSOMAL PROTEIN S12 YCAO"/>
    <property type="match status" value="1"/>
</dbReference>
<dbReference type="EMBL" id="CADCTQ010000224">
    <property type="protein sequence ID" value="CAA9261633.1"/>
    <property type="molecule type" value="Genomic_DNA"/>
</dbReference>
<dbReference type="Pfam" id="PF02566">
    <property type="entry name" value="OsmC"/>
    <property type="match status" value="1"/>
</dbReference>
<dbReference type="InterPro" id="IPR015946">
    <property type="entry name" value="KH_dom-like_a/b"/>
</dbReference>
<sequence>MPTVQTKYLGQLRTEATHVASGNALLTDAPLDNHGRGEAFSPTDLTSASLGSCMMTIMGIVAERDGIDLRGTTFEVTKHMNASPRRIAKIEVAFQVKSAQPLTGAQQQKLRNAALTCPVALSLHPDIEQAVTFAF</sequence>
<proteinExistence type="predicted"/>